<evidence type="ECO:0000313" key="4">
    <source>
        <dbReference type="Proteomes" id="UP000016986"/>
    </source>
</evidence>
<dbReference type="PANTHER" id="PTHR37810:SF5">
    <property type="entry name" value="IMMUNITY PROTEIN SDPI"/>
    <property type="match status" value="1"/>
</dbReference>
<keyword evidence="1" id="KW-0472">Membrane</keyword>
<dbReference type="EMBL" id="BATA01000056">
    <property type="protein sequence ID" value="GAD53273.1"/>
    <property type="molecule type" value="Genomic_DNA"/>
</dbReference>
<dbReference type="Pfam" id="PF13630">
    <property type="entry name" value="SdpI"/>
    <property type="match status" value="1"/>
</dbReference>
<feature type="domain" description="DUF1648" evidence="2">
    <location>
        <begin position="13"/>
        <end position="58"/>
    </location>
</feature>
<reference evidence="3 4" key="1">
    <citation type="submission" date="2013-09" db="EMBL/GenBank/DDBJ databases">
        <title>Whole genome sequencing of Halarchaeum acidiphilum strain MH1-52-1.</title>
        <authorList>
            <person name="Shimane Y."/>
            <person name="Minegishi H."/>
            <person name="Nishi S."/>
            <person name="Echigo A."/>
            <person name="Shuto A."/>
            <person name="Konishi M."/>
            <person name="Ito T."/>
            <person name="Ohkuma M."/>
            <person name="Ohta Y."/>
            <person name="Nagano Y."/>
            <person name="Tsubouchi T."/>
            <person name="Mori K."/>
            <person name="Usui K."/>
            <person name="Kamekura M."/>
            <person name="Usami R."/>
            <person name="Takaki Y."/>
            <person name="Hatada Y."/>
        </authorList>
    </citation>
    <scope>NUCLEOTIDE SEQUENCE [LARGE SCALE GENOMIC DNA]</scope>
    <source>
        <strain evidence="3 4">JCM 16109</strain>
    </source>
</reference>
<sequence>MNTRQRFGVAAGLVALSAVLSVLAAPSLPETVVTHWSAAGEPNGTMSKPFALAFVPALSAALVAVLAVVPRVDPRGERYASFRTYYDWLVVLLAGFLLLVHAGTLAYNLGYRFDFVDLVLVGIAGLFYSVGVVLPHAEPNWFVGVRTPWTLDSDEVWDRTHALGSRLFKASAVLALVGLLFDDYAMYFLLVPALATAAITVAYSYWLYERLERDD</sequence>
<feature type="transmembrane region" description="Helical" evidence="1">
    <location>
        <begin position="187"/>
        <end position="208"/>
    </location>
</feature>
<feature type="transmembrane region" description="Helical" evidence="1">
    <location>
        <begin position="89"/>
        <end position="109"/>
    </location>
</feature>
<dbReference type="OrthoDB" id="102247at2157"/>
<feature type="transmembrane region" description="Helical" evidence="1">
    <location>
        <begin position="48"/>
        <end position="69"/>
    </location>
</feature>
<dbReference type="eggNOG" id="arCOG04484">
    <property type="taxonomic scope" value="Archaea"/>
</dbReference>
<dbReference type="InterPro" id="IPR012867">
    <property type="entry name" value="DUF1648"/>
</dbReference>
<evidence type="ECO:0000256" key="1">
    <source>
        <dbReference type="SAM" id="Phobius"/>
    </source>
</evidence>
<proteinExistence type="predicted"/>
<evidence type="ECO:0000259" key="2">
    <source>
        <dbReference type="Pfam" id="PF07853"/>
    </source>
</evidence>
<dbReference type="Proteomes" id="UP000016986">
    <property type="component" value="Unassembled WGS sequence"/>
</dbReference>
<name>U3AER9_9EURY</name>
<dbReference type="InterPro" id="IPR026272">
    <property type="entry name" value="SdpI"/>
</dbReference>
<protein>
    <recommendedName>
        <fullName evidence="2">DUF1648 domain-containing protein</fullName>
    </recommendedName>
</protein>
<dbReference type="Pfam" id="PF07853">
    <property type="entry name" value="DUF1648"/>
    <property type="match status" value="1"/>
</dbReference>
<feature type="transmembrane region" description="Helical" evidence="1">
    <location>
        <begin position="163"/>
        <end position="181"/>
    </location>
</feature>
<dbReference type="GO" id="GO:0009636">
    <property type="term" value="P:response to toxic substance"/>
    <property type="evidence" value="ECO:0007669"/>
    <property type="project" value="TreeGrafter"/>
</dbReference>
<dbReference type="PANTHER" id="PTHR37810">
    <property type="entry name" value="IMMUNITY PROTEIN SDPI"/>
    <property type="match status" value="1"/>
</dbReference>
<gene>
    <name evidence="3" type="ORF">MBEHAL_2033</name>
</gene>
<dbReference type="RefSeq" id="WP_020221949.1">
    <property type="nucleotide sequence ID" value="NZ_BANO01000126.1"/>
</dbReference>
<organism evidence="3 4">
    <name type="scientific">Halarchaeum acidiphilum MH1-52-1</name>
    <dbReference type="NCBI Taxonomy" id="1261545"/>
    <lineage>
        <taxon>Archaea</taxon>
        <taxon>Methanobacteriati</taxon>
        <taxon>Methanobacteriota</taxon>
        <taxon>Stenosarchaea group</taxon>
        <taxon>Halobacteria</taxon>
        <taxon>Halobacteriales</taxon>
        <taxon>Halobacteriaceae</taxon>
    </lineage>
</organism>
<accession>U3AER9</accession>
<evidence type="ECO:0000313" key="3">
    <source>
        <dbReference type="EMBL" id="GAD53273.1"/>
    </source>
</evidence>
<feature type="transmembrane region" description="Helical" evidence="1">
    <location>
        <begin position="115"/>
        <end position="134"/>
    </location>
</feature>
<dbReference type="InterPro" id="IPR025962">
    <property type="entry name" value="SdpI/YhfL"/>
</dbReference>
<keyword evidence="1" id="KW-1133">Transmembrane helix</keyword>
<dbReference type="AlphaFoldDB" id="U3AER9"/>
<keyword evidence="1" id="KW-0812">Transmembrane</keyword>
<comment type="caution">
    <text evidence="3">The sequence shown here is derived from an EMBL/GenBank/DDBJ whole genome shotgun (WGS) entry which is preliminary data.</text>
</comment>
<dbReference type="PIRSF" id="PIRSF038959">
    <property type="entry name" value="SdpI"/>
    <property type="match status" value="1"/>
</dbReference>
<keyword evidence="4" id="KW-1185">Reference proteome</keyword>